<gene>
    <name evidence="1" type="ORF">BK652_25890</name>
</gene>
<dbReference type="EMBL" id="MOBC01000018">
    <property type="protein sequence ID" value="ROM76356.1"/>
    <property type="molecule type" value="Genomic_DNA"/>
</dbReference>
<name>A0A423FV35_9PSED</name>
<protein>
    <recommendedName>
        <fullName evidence="3">DUF4238 domain-containing protein</fullName>
    </recommendedName>
</protein>
<reference evidence="1 2" key="1">
    <citation type="submission" date="2016-10" db="EMBL/GenBank/DDBJ databases">
        <title>Comparative genome analysis of multiple Pseudomonas spp. focuses on biocontrol and plant growth promoting traits.</title>
        <authorList>
            <person name="Tao X.-Y."/>
            <person name="Taylor C.G."/>
        </authorList>
    </citation>
    <scope>NUCLEOTIDE SEQUENCE [LARGE SCALE GENOMIC DNA]</scope>
    <source>
        <strain evidence="1 2">Wood3</strain>
    </source>
</reference>
<evidence type="ECO:0008006" key="3">
    <source>
        <dbReference type="Google" id="ProtNLM"/>
    </source>
</evidence>
<sequence>MTDKKELTKRQHYHMRAILKNFAVGEMLHISWRDGTLDQLSYEDKAFYGHVAWSDETETRYGALIEKRFLGQANHVLNTHRVSAHHDLSEYHIFWRLRHMYAVTPEPVTKIYEGFDFGSLEEVKDWCNRNGKIYVNGDGTIDGMFAATLRIREGLDKYRQQYEGVYWSVGIAEQGGLISADNYKNSLILPLSPNILLCGKRTRNRKPWIMTDEDIRQANQMATDQCHDFCFSKPNSDDATAS</sequence>
<comment type="caution">
    <text evidence="1">The sequence shown here is derived from an EMBL/GenBank/DDBJ whole genome shotgun (WGS) entry which is preliminary data.</text>
</comment>
<dbReference type="AlphaFoldDB" id="A0A423FV35"/>
<evidence type="ECO:0000313" key="1">
    <source>
        <dbReference type="EMBL" id="ROM76356.1"/>
    </source>
</evidence>
<accession>A0A423FV35</accession>
<evidence type="ECO:0000313" key="2">
    <source>
        <dbReference type="Proteomes" id="UP000284049"/>
    </source>
</evidence>
<dbReference type="Proteomes" id="UP000284049">
    <property type="component" value="Unassembled WGS sequence"/>
</dbReference>
<proteinExistence type="predicted"/>
<dbReference type="RefSeq" id="WP_123579898.1">
    <property type="nucleotide sequence ID" value="NZ_MOBC01000018.1"/>
</dbReference>
<organism evidence="1 2">
    <name type="scientific">Pseudomonas brassicacearum</name>
    <dbReference type="NCBI Taxonomy" id="930166"/>
    <lineage>
        <taxon>Bacteria</taxon>
        <taxon>Pseudomonadati</taxon>
        <taxon>Pseudomonadota</taxon>
        <taxon>Gammaproteobacteria</taxon>
        <taxon>Pseudomonadales</taxon>
        <taxon>Pseudomonadaceae</taxon>
        <taxon>Pseudomonas</taxon>
    </lineage>
</organism>